<accession>A0ABV2T9M4</accession>
<dbReference type="RefSeq" id="WP_354662300.1">
    <property type="nucleotide sequence ID" value="NZ_JBEXAC010000002.1"/>
</dbReference>
<sequence>MTFQPKYIKWLTVILVILLNGTAIAQTGREYSHRKLQDLLPSLKTKKTKADTAYLYVFVFLSPECPLCKNYGPVLNELSQRYASQVMFMGIVPGKSYSKSVIRKYQQNYGIRFPVCADKDKRISTYLEATVTPEVVLLNFEGKLIYRGSIDDWATGLGKKRRTASMHYLDNAIAQTIHGGLVETAYIAPVGCFINDF</sequence>
<protein>
    <submittedName>
        <fullName evidence="2">Redoxin domain-containing protein</fullName>
    </submittedName>
</protein>
<evidence type="ECO:0000313" key="2">
    <source>
        <dbReference type="EMBL" id="MET6999738.1"/>
    </source>
</evidence>
<dbReference type="Pfam" id="PF00578">
    <property type="entry name" value="AhpC-TSA"/>
    <property type="match status" value="1"/>
</dbReference>
<dbReference type="InterPro" id="IPR047262">
    <property type="entry name" value="PRX-like1"/>
</dbReference>
<feature type="domain" description="Alkyl hydroperoxide reductase subunit C/ Thiol specific antioxidant" evidence="1">
    <location>
        <begin position="56"/>
        <end position="145"/>
    </location>
</feature>
<dbReference type="EMBL" id="JBEXAC010000002">
    <property type="protein sequence ID" value="MET6999738.1"/>
    <property type="molecule type" value="Genomic_DNA"/>
</dbReference>
<dbReference type="PANTHER" id="PTHR43640:SF1">
    <property type="entry name" value="THIOREDOXIN-DEPENDENT PEROXIREDOXIN"/>
    <property type="match status" value="1"/>
</dbReference>
<dbReference type="InterPro" id="IPR000866">
    <property type="entry name" value="AhpC/TSA"/>
</dbReference>
<dbReference type="PANTHER" id="PTHR43640">
    <property type="entry name" value="OS07G0260300 PROTEIN"/>
    <property type="match status" value="1"/>
</dbReference>
<gene>
    <name evidence="2" type="ORF">ABR189_20275</name>
</gene>
<organism evidence="2 3">
    <name type="scientific">Chitinophaga defluvii</name>
    <dbReference type="NCBI Taxonomy" id="3163343"/>
    <lineage>
        <taxon>Bacteria</taxon>
        <taxon>Pseudomonadati</taxon>
        <taxon>Bacteroidota</taxon>
        <taxon>Chitinophagia</taxon>
        <taxon>Chitinophagales</taxon>
        <taxon>Chitinophagaceae</taxon>
        <taxon>Chitinophaga</taxon>
    </lineage>
</organism>
<dbReference type="SUPFAM" id="SSF52833">
    <property type="entry name" value="Thioredoxin-like"/>
    <property type="match status" value="1"/>
</dbReference>
<dbReference type="Proteomes" id="UP001549749">
    <property type="component" value="Unassembled WGS sequence"/>
</dbReference>
<dbReference type="Gene3D" id="3.40.30.10">
    <property type="entry name" value="Glutaredoxin"/>
    <property type="match status" value="1"/>
</dbReference>
<proteinExistence type="predicted"/>
<evidence type="ECO:0000259" key="1">
    <source>
        <dbReference type="Pfam" id="PF00578"/>
    </source>
</evidence>
<name>A0ABV2T9M4_9BACT</name>
<reference evidence="2 3" key="1">
    <citation type="submission" date="2024-06" db="EMBL/GenBank/DDBJ databases">
        <title>Chitinophaga defluvii sp. nov., isolated from municipal sewage.</title>
        <authorList>
            <person name="Zhang L."/>
        </authorList>
    </citation>
    <scope>NUCLEOTIDE SEQUENCE [LARGE SCALE GENOMIC DNA]</scope>
    <source>
        <strain evidence="2 3">H8</strain>
    </source>
</reference>
<keyword evidence="3" id="KW-1185">Reference proteome</keyword>
<dbReference type="InterPro" id="IPR036249">
    <property type="entry name" value="Thioredoxin-like_sf"/>
</dbReference>
<evidence type="ECO:0000313" key="3">
    <source>
        <dbReference type="Proteomes" id="UP001549749"/>
    </source>
</evidence>
<comment type="caution">
    <text evidence="2">The sequence shown here is derived from an EMBL/GenBank/DDBJ whole genome shotgun (WGS) entry which is preliminary data.</text>
</comment>